<proteinExistence type="predicted"/>
<evidence type="ECO:0000259" key="1">
    <source>
        <dbReference type="PROSITE" id="PS50206"/>
    </source>
</evidence>
<accession>A0AAE3W9J7</accession>
<keyword evidence="3" id="KW-1185">Reference proteome</keyword>
<protein>
    <submittedName>
        <fullName evidence="2">Rhodanese-related sulfurtransferase</fullName>
    </submittedName>
</protein>
<dbReference type="InterPro" id="IPR036873">
    <property type="entry name" value="Rhodanese-like_dom_sf"/>
</dbReference>
<dbReference type="EMBL" id="JAUSUZ010000001">
    <property type="protein sequence ID" value="MDQ0370975.1"/>
    <property type="molecule type" value="Genomic_DNA"/>
</dbReference>
<evidence type="ECO:0000313" key="2">
    <source>
        <dbReference type="EMBL" id="MDQ0370975.1"/>
    </source>
</evidence>
<dbReference type="PANTHER" id="PTHR43031:SF1">
    <property type="entry name" value="PYRIDINE NUCLEOTIDE-DISULPHIDE OXIDOREDUCTASE"/>
    <property type="match status" value="1"/>
</dbReference>
<dbReference type="AlphaFoldDB" id="A0AAE3W9J7"/>
<dbReference type="InterPro" id="IPR001763">
    <property type="entry name" value="Rhodanese-like_dom"/>
</dbReference>
<dbReference type="Gene3D" id="3.40.250.10">
    <property type="entry name" value="Rhodanese-like domain"/>
    <property type="match status" value="1"/>
</dbReference>
<dbReference type="Proteomes" id="UP001240236">
    <property type="component" value="Unassembled WGS sequence"/>
</dbReference>
<dbReference type="InterPro" id="IPR050229">
    <property type="entry name" value="GlpE_sulfurtransferase"/>
</dbReference>
<dbReference type="SMART" id="SM00450">
    <property type="entry name" value="RHOD"/>
    <property type="match status" value="1"/>
</dbReference>
<reference evidence="2 3" key="1">
    <citation type="submission" date="2023-07" db="EMBL/GenBank/DDBJ databases">
        <title>Sequencing the genomes of 1000 actinobacteria strains.</title>
        <authorList>
            <person name="Klenk H.-P."/>
        </authorList>
    </citation>
    <scope>NUCLEOTIDE SEQUENCE [LARGE SCALE GENOMIC DNA]</scope>
    <source>
        <strain evidence="2 3">DSM 44709</strain>
    </source>
</reference>
<sequence>MTTVSVGVDELLARARRGVRRLTPREVRDAVSAGEALLIDTRTDRQRARQGDLPGAIVIDRTVLEWRLDPASENRIPEATGYDVPVVVVCRQGYSSSLAAASLRAVGLHRATDLAGGVEAWIEAGLPIATGPADVRE</sequence>
<dbReference type="SUPFAM" id="SSF52821">
    <property type="entry name" value="Rhodanese/Cell cycle control phosphatase"/>
    <property type="match status" value="1"/>
</dbReference>
<evidence type="ECO:0000313" key="3">
    <source>
        <dbReference type="Proteomes" id="UP001240236"/>
    </source>
</evidence>
<dbReference type="Pfam" id="PF00581">
    <property type="entry name" value="Rhodanese"/>
    <property type="match status" value="1"/>
</dbReference>
<dbReference type="RefSeq" id="WP_307247375.1">
    <property type="nucleotide sequence ID" value="NZ_JAUSUZ010000001.1"/>
</dbReference>
<feature type="domain" description="Rhodanese" evidence="1">
    <location>
        <begin position="32"/>
        <end position="130"/>
    </location>
</feature>
<name>A0AAE3W9J7_9ACTN</name>
<organism evidence="2 3">
    <name type="scientific">Catenuloplanes indicus</name>
    <dbReference type="NCBI Taxonomy" id="137267"/>
    <lineage>
        <taxon>Bacteria</taxon>
        <taxon>Bacillati</taxon>
        <taxon>Actinomycetota</taxon>
        <taxon>Actinomycetes</taxon>
        <taxon>Micromonosporales</taxon>
        <taxon>Micromonosporaceae</taxon>
        <taxon>Catenuloplanes</taxon>
    </lineage>
</organism>
<comment type="caution">
    <text evidence="2">The sequence shown here is derived from an EMBL/GenBank/DDBJ whole genome shotgun (WGS) entry which is preliminary data.</text>
</comment>
<dbReference type="PROSITE" id="PS50206">
    <property type="entry name" value="RHODANESE_3"/>
    <property type="match status" value="1"/>
</dbReference>
<gene>
    <name evidence="2" type="ORF">J2S42_007644</name>
</gene>
<dbReference type="PANTHER" id="PTHR43031">
    <property type="entry name" value="FAD-DEPENDENT OXIDOREDUCTASE"/>
    <property type="match status" value="1"/>
</dbReference>